<dbReference type="EMBL" id="HF951689">
    <property type="protein sequence ID" value="CCW35433.1"/>
    <property type="molecule type" value="Genomic_DNA"/>
</dbReference>
<keyword evidence="4" id="KW-0964">Secreted</keyword>
<dbReference type="InterPro" id="IPR006311">
    <property type="entry name" value="TAT_signal"/>
</dbReference>
<dbReference type="STRING" id="454171.CP488_02478"/>
<dbReference type="PANTHER" id="PTHR31451:SF39">
    <property type="entry name" value="MANNAN ENDO-1,4-BETA-MANNOSIDASE 1"/>
    <property type="match status" value="1"/>
</dbReference>
<sequence length="416" mass="46781">MSRDGLNRRGFLEIVAGGALTGLLAPPSQTAKARPKGLYVERGTLMRAGRPYRGIGANYFDLFYRLLRNPSDSSSLANLRRLAQHGIPFVRFMCGGFWPSEQSLYLKKPAEFFARLDWVVDAAERCGVGLIPSLFWNYSTVPDLMGEPMQAYGDPKSRTNAYIHQFTKQVVTRYRGSEAIWGWEFGNEYNLTADLPNASEHRPPVVPTLGTPTSRSARDELHWSDIQVALETFAHTVRLYDPQRILLTGNAIPRPSAYHNLHDHTWQLDTAAQFETILRRDNPNPFNTICIHLYRDSKNIYPGGAKNLGEVVALANQVAQKTRKPLVIEEFGVSRQEGTPAQQRVLFQEFLDVFSRYGVPLAAFWVFDFAAQDADWNVTFDNDRAFMIEMAAACSQAEAQAKASVQEGPFNGRVGR</sequence>
<gene>
    <name evidence="10" type="ORF">CCALI_01617</name>
</gene>
<dbReference type="InParanoid" id="S0EYJ2"/>
<keyword evidence="5" id="KW-0732">Signal</keyword>
<comment type="subcellular location">
    <subcellularLocation>
        <location evidence="2">Secreted</location>
    </subcellularLocation>
</comment>
<dbReference type="InterPro" id="IPR001547">
    <property type="entry name" value="Glyco_hydro_5"/>
</dbReference>
<comment type="catalytic activity">
    <reaction evidence="1">
        <text>Random hydrolysis of (1-&gt;4)-beta-D-mannosidic linkages in mannans, galactomannans and glucomannans.</text>
        <dbReference type="EC" id="3.2.1.78"/>
    </reaction>
</comment>
<keyword evidence="11" id="KW-1185">Reference proteome</keyword>
<evidence type="ECO:0000256" key="8">
    <source>
        <dbReference type="RuleBase" id="RU361153"/>
    </source>
</evidence>
<evidence type="ECO:0000313" key="10">
    <source>
        <dbReference type="EMBL" id="CCW35433.1"/>
    </source>
</evidence>
<keyword evidence="7 8" id="KW-0326">Glycosidase</keyword>
<dbReference type="GO" id="GO:0016985">
    <property type="term" value="F:mannan endo-1,4-beta-mannosidase activity"/>
    <property type="evidence" value="ECO:0007669"/>
    <property type="project" value="TreeGrafter"/>
</dbReference>
<dbReference type="AlphaFoldDB" id="S0EYJ2"/>
<dbReference type="GO" id="GO:0000272">
    <property type="term" value="P:polysaccharide catabolic process"/>
    <property type="evidence" value="ECO:0007669"/>
    <property type="project" value="InterPro"/>
</dbReference>
<dbReference type="Pfam" id="PF00150">
    <property type="entry name" value="Cellulase"/>
    <property type="match status" value="1"/>
</dbReference>
<dbReference type="InterPro" id="IPR045053">
    <property type="entry name" value="MAN-like"/>
</dbReference>
<dbReference type="Gene3D" id="3.20.20.80">
    <property type="entry name" value="Glycosidases"/>
    <property type="match status" value="1"/>
</dbReference>
<evidence type="ECO:0000256" key="7">
    <source>
        <dbReference type="ARBA" id="ARBA00023295"/>
    </source>
</evidence>
<evidence type="ECO:0000256" key="3">
    <source>
        <dbReference type="ARBA" id="ARBA00012706"/>
    </source>
</evidence>
<evidence type="ECO:0000313" key="11">
    <source>
        <dbReference type="Proteomes" id="UP000014227"/>
    </source>
</evidence>
<dbReference type="RefSeq" id="WP_016482966.1">
    <property type="nucleotide sequence ID" value="NC_021487.1"/>
</dbReference>
<feature type="domain" description="Glycoside hydrolase family 5" evidence="9">
    <location>
        <begin position="80"/>
        <end position="360"/>
    </location>
</feature>
<evidence type="ECO:0000259" key="9">
    <source>
        <dbReference type="Pfam" id="PF00150"/>
    </source>
</evidence>
<dbReference type="InterPro" id="IPR017853">
    <property type="entry name" value="GH"/>
</dbReference>
<comment type="similarity">
    <text evidence="8">Belongs to the glycosyl hydrolase 5 (cellulase A) family.</text>
</comment>
<dbReference type="EC" id="3.2.1.78" evidence="3"/>
<name>S0EYJ2_CHTCT</name>
<dbReference type="PROSITE" id="PS51318">
    <property type="entry name" value="TAT"/>
    <property type="match status" value="1"/>
</dbReference>
<evidence type="ECO:0000256" key="1">
    <source>
        <dbReference type="ARBA" id="ARBA00001678"/>
    </source>
</evidence>
<evidence type="ECO:0000256" key="4">
    <source>
        <dbReference type="ARBA" id="ARBA00022525"/>
    </source>
</evidence>
<evidence type="ECO:0000256" key="6">
    <source>
        <dbReference type="ARBA" id="ARBA00022801"/>
    </source>
</evidence>
<dbReference type="OrthoDB" id="9801493at2"/>
<protein>
    <recommendedName>
        <fullName evidence="3">mannan endo-1,4-beta-mannosidase</fullName>
        <ecNumber evidence="3">3.2.1.78</ecNumber>
    </recommendedName>
</protein>
<proteinExistence type="inferred from homology"/>
<accession>S0EYJ2</accession>
<organism evidence="10 11">
    <name type="scientific">Chthonomonas calidirosea (strain DSM 23976 / ICMP 18418 / T49)</name>
    <dbReference type="NCBI Taxonomy" id="1303518"/>
    <lineage>
        <taxon>Bacteria</taxon>
        <taxon>Bacillati</taxon>
        <taxon>Armatimonadota</taxon>
        <taxon>Chthonomonadia</taxon>
        <taxon>Chthonomonadales</taxon>
        <taxon>Chthonomonadaceae</taxon>
        <taxon>Chthonomonas</taxon>
    </lineage>
</organism>
<dbReference type="GO" id="GO:0005576">
    <property type="term" value="C:extracellular region"/>
    <property type="evidence" value="ECO:0007669"/>
    <property type="project" value="UniProtKB-SubCell"/>
</dbReference>
<dbReference type="eggNOG" id="COG3934">
    <property type="taxonomic scope" value="Bacteria"/>
</dbReference>
<dbReference type="HOGENOM" id="CLU_660043_0_0_0"/>
<dbReference type="PATRIC" id="fig|1303518.3.peg.1662"/>
<evidence type="ECO:0000256" key="2">
    <source>
        <dbReference type="ARBA" id="ARBA00004613"/>
    </source>
</evidence>
<reference evidence="11" key="1">
    <citation type="submission" date="2013-03" db="EMBL/GenBank/DDBJ databases">
        <title>Genome sequence of Chthonomonas calidirosea, the first sequenced genome from the Armatimonadetes phylum (formally candidate division OP10).</title>
        <authorList>
            <person name="Lee K.C.Y."/>
            <person name="Morgan X.C."/>
            <person name="Dunfield P.F."/>
            <person name="Tamas I."/>
            <person name="Houghton K.M."/>
            <person name="Vyssotski M."/>
            <person name="Ryan J.L.J."/>
            <person name="Lagutin K."/>
            <person name="McDonald I.R."/>
            <person name="Stott M.B."/>
        </authorList>
    </citation>
    <scope>NUCLEOTIDE SEQUENCE [LARGE SCALE GENOMIC DNA]</scope>
    <source>
        <strain evidence="11">DSM 23976 / ICMP 18418 / T49</strain>
    </source>
</reference>
<dbReference type="SUPFAM" id="SSF51445">
    <property type="entry name" value="(Trans)glycosidases"/>
    <property type="match status" value="1"/>
</dbReference>
<dbReference type="PANTHER" id="PTHR31451">
    <property type="match status" value="1"/>
</dbReference>
<evidence type="ECO:0000256" key="5">
    <source>
        <dbReference type="ARBA" id="ARBA00022729"/>
    </source>
</evidence>
<keyword evidence="6 8" id="KW-0378">Hydrolase</keyword>
<dbReference type="KEGG" id="ccz:CCALI_01617"/>
<dbReference type="Proteomes" id="UP000014227">
    <property type="component" value="Chromosome I"/>
</dbReference>